<dbReference type="EMBL" id="JAUYZG010000005">
    <property type="protein sequence ID" value="KAK2906691.1"/>
    <property type="molecule type" value="Genomic_DNA"/>
</dbReference>
<comment type="caution">
    <text evidence="1">The sequence shown here is derived from an EMBL/GenBank/DDBJ whole genome shotgun (WGS) entry which is preliminary data.</text>
</comment>
<dbReference type="AlphaFoldDB" id="A0AA88PZF0"/>
<reference evidence="1" key="1">
    <citation type="submission" date="2023-08" db="EMBL/GenBank/DDBJ databases">
        <title>Chromosome-level Genome Assembly of mud carp (Cirrhinus molitorella).</title>
        <authorList>
            <person name="Liu H."/>
        </authorList>
    </citation>
    <scope>NUCLEOTIDE SEQUENCE</scope>
    <source>
        <strain evidence="1">Prfri</strain>
        <tissue evidence="1">Muscle</tissue>
    </source>
</reference>
<evidence type="ECO:0000313" key="1">
    <source>
        <dbReference type="EMBL" id="KAK2906691.1"/>
    </source>
</evidence>
<dbReference type="Proteomes" id="UP001187343">
    <property type="component" value="Unassembled WGS sequence"/>
</dbReference>
<sequence length="108" mass="11823">MTAATINRDPAAEINTIYNKGSPDLLYRLQKLHLQGSGLCVPDLLSAQEFTVHQRFGSKTGNGSNSSLPTAMWPRSKVKDAAARMQNMQHITIKTTINRDPAAEISTI</sequence>
<name>A0AA88PZF0_9TELE</name>
<gene>
    <name evidence="1" type="ORF">Q8A67_005676</name>
</gene>
<accession>A0AA88PZF0</accession>
<keyword evidence="2" id="KW-1185">Reference proteome</keyword>
<organism evidence="1 2">
    <name type="scientific">Cirrhinus molitorella</name>
    <name type="common">mud carp</name>
    <dbReference type="NCBI Taxonomy" id="172907"/>
    <lineage>
        <taxon>Eukaryota</taxon>
        <taxon>Metazoa</taxon>
        <taxon>Chordata</taxon>
        <taxon>Craniata</taxon>
        <taxon>Vertebrata</taxon>
        <taxon>Euteleostomi</taxon>
        <taxon>Actinopterygii</taxon>
        <taxon>Neopterygii</taxon>
        <taxon>Teleostei</taxon>
        <taxon>Ostariophysi</taxon>
        <taxon>Cypriniformes</taxon>
        <taxon>Cyprinidae</taxon>
        <taxon>Labeoninae</taxon>
        <taxon>Labeonini</taxon>
        <taxon>Cirrhinus</taxon>
    </lineage>
</organism>
<protein>
    <submittedName>
        <fullName evidence="1">Uncharacterized protein</fullName>
    </submittedName>
</protein>
<proteinExistence type="predicted"/>
<evidence type="ECO:0000313" key="2">
    <source>
        <dbReference type="Proteomes" id="UP001187343"/>
    </source>
</evidence>